<dbReference type="Proteomes" id="UP000053237">
    <property type="component" value="Unassembled WGS sequence"/>
</dbReference>
<evidence type="ECO:0000259" key="1">
    <source>
        <dbReference type="SMART" id="SM00065"/>
    </source>
</evidence>
<accession>A0A024FZG2</accession>
<reference evidence="2 3" key="1">
    <citation type="submission" date="2012-05" db="EMBL/GenBank/DDBJ databases">
        <title>Recombination and specialization in a pathogen metapopulation.</title>
        <authorList>
            <person name="Gardiner A."/>
            <person name="Kemen E."/>
            <person name="Schultz-Larsen T."/>
            <person name="MacLean D."/>
            <person name="Van Oosterhout C."/>
            <person name="Jones J.D.G."/>
        </authorList>
    </citation>
    <scope>NUCLEOTIDE SEQUENCE [LARGE SCALE GENOMIC DNA]</scope>
    <source>
        <strain evidence="2 3">Ac Nc2</strain>
    </source>
</reference>
<comment type="caution">
    <text evidence="2">The sequence shown here is derived from an EMBL/GenBank/DDBJ whole genome shotgun (WGS) entry which is preliminary data.</text>
</comment>
<dbReference type="InParanoid" id="A0A024FZG2"/>
<dbReference type="Pfam" id="PF01590">
    <property type="entry name" value="GAF"/>
    <property type="match status" value="1"/>
</dbReference>
<feature type="domain" description="GAF" evidence="1">
    <location>
        <begin position="127"/>
        <end position="279"/>
    </location>
</feature>
<organism evidence="2 3">
    <name type="scientific">Albugo candida</name>
    <dbReference type="NCBI Taxonomy" id="65357"/>
    <lineage>
        <taxon>Eukaryota</taxon>
        <taxon>Sar</taxon>
        <taxon>Stramenopiles</taxon>
        <taxon>Oomycota</taxon>
        <taxon>Peronosporomycetes</taxon>
        <taxon>Albuginales</taxon>
        <taxon>Albuginaceae</taxon>
        <taxon>Albugo</taxon>
    </lineage>
</organism>
<dbReference type="InterPro" id="IPR003018">
    <property type="entry name" value="GAF"/>
</dbReference>
<dbReference type="SUPFAM" id="SSF55781">
    <property type="entry name" value="GAF domain-like"/>
    <property type="match status" value="1"/>
</dbReference>
<dbReference type="STRING" id="65357.A0A024FZG2"/>
<dbReference type="SMART" id="SM00065">
    <property type="entry name" value="GAF"/>
    <property type="match status" value="1"/>
</dbReference>
<gene>
    <name evidence="2" type="ORF">BN9_005900</name>
</gene>
<proteinExistence type="predicted"/>
<dbReference type="OrthoDB" id="164832at2759"/>
<keyword evidence="3" id="KW-1185">Reference proteome</keyword>
<name>A0A024FZG2_9STRA</name>
<sequence length="284" mass="31233">MDSPSAEHGENYLNSINFRSLIEWLTAETLLARPDDPLQFTRALIDEKMAQRTDHDLYQSQDAVMYLKQCYMSASAFANGQGRIGIQPRRSIKNKESDKAPIEAQDGVTQQRLRSLENAITSCHRIANSLMFPEVVSSVIIAGKALLSAEHVILYLYDESLKCFLAQNSDLEVAHVPKDKGIIGAVAASCKCINLSNIYDDDNTLDAYYDRIAGIPARSLLCVPIRENGNVIGVLQALNKCANGKSSSRFDALDEELLGIVAAQAGISVTNAHLYEIAREEIAK</sequence>
<protein>
    <recommendedName>
        <fullName evidence="1">GAF domain-containing protein</fullName>
    </recommendedName>
</protein>
<evidence type="ECO:0000313" key="2">
    <source>
        <dbReference type="EMBL" id="CCI39807.1"/>
    </source>
</evidence>
<dbReference type="EMBL" id="CAIX01000003">
    <property type="protein sequence ID" value="CCI39807.1"/>
    <property type="molecule type" value="Genomic_DNA"/>
</dbReference>
<dbReference type="InterPro" id="IPR029016">
    <property type="entry name" value="GAF-like_dom_sf"/>
</dbReference>
<dbReference type="AlphaFoldDB" id="A0A024FZG2"/>
<evidence type="ECO:0000313" key="3">
    <source>
        <dbReference type="Proteomes" id="UP000053237"/>
    </source>
</evidence>
<dbReference type="Gene3D" id="3.30.450.40">
    <property type="match status" value="1"/>
</dbReference>